<keyword evidence="5" id="KW-0325">Glycoprotein</keyword>
<dbReference type="InterPro" id="IPR045860">
    <property type="entry name" value="Snake_toxin-like_sf"/>
</dbReference>
<name>A0A2K6GER9_PROCO</name>
<protein>
    <submittedName>
        <fullName evidence="8">Testis expressed 101</fullName>
    </submittedName>
</protein>
<keyword evidence="3 6" id="KW-0732">Signal</keyword>
<evidence type="ECO:0000256" key="6">
    <source>
        <dbReference type="SAM" id="SignalP"/>
    </source>
</evidence>
<sequence length="262" mass="28403">TRLSSSQPPREAMGTCHIRGLLFLFLLGASASALAQQYLYCHKGVSVNIEEDPTNAFNWTTEKVETCDNGTVCQETALMIKAGTKTAVLVTKGCISGEMQILTFVQHTPPPGLVAVSYSSYCDDSFCNDKNSLFQFWNREETSVSTEPTTLQCPTCVALGNCSSAPSLPCPRGTTRCYEGKLEITGGGIESSVGVKGCTAMRDCKLMASVSTVGPMLVKEICPKQLLTEPRKAENGATYLPISVWRLQLLLPLLLQLFVHFS</sequence>
<feature type="chain" id="PRO_5014366620" evidence="6">
    <location>
        <begin position="36"/>
        <end position="262"/>
    </location>
</feature>
<dbReference type="InterPro" id="IPR016054">
    <property type="entry name" value="LY6_UPA_recep-like"/>
</dbReference>
<dbReference type="GO" id="GO:0002080">
    <property type="term" value="C:acrosomal membrane"/>
    <property type="evidence" value="ECO:0007669"/>
    <property type="project" value="Ensembl"/>
</dbReference>
<evidence type="ECO:0000256" key="2">
    <source>
        <dbReference type="ARBA" id="ARBA00022475"/>
    </source>
</evidence>
<evidence type="ECO:0000256" key="4">
    <source>
        <dbReference type="ARBA" id="ARBA00023136"/>
    </source>
</evidence>
<gene>
    <name evidence="8" type="primary">TEX101</name>
</gene>
<dbReference type="GO" id="GO:0005576">
    <property type="term" value="C:extracellular region"/>
    <property type="evidence" value="ECO:0007669"/>
    <property type="project" value="Ensembl"/>
</dbReference>
<dbReference type="PANTHER" id="PTHR16529:SF3">
    <property type="entry name" value="TESTIS-EXPRESSED PROTEIN 101"/>
    <property type="match status" value="1"/>
</dbReference>
<feature type="signal peptide" evidence="6">
    <location>
        <begin position="1"/>
        <end position="35"/>
    </location>
</feature>
<dbReference type="GO" id="GO:0007339">
    <property type="term" value="P:binding of sperm to zona pellucida"/>
    <property type="evidence" value="ECO:0007669"/>
    <property type="project" value="Ensembl"/>
</dbReference>
<reference evidence="8" key="2">
    <citation type="submission" date="2025-09" db="UniProtKB">
        <authorList>
            <consortium name="Ensembl"/>
        </authorList>
    </citation>
    <scope>IDENTIFICATION</scope>
</reference>
<dbReference type="Ensembl" id="ENSPCOT00000035417.1">
    <property type="protein sequence ID" value="ENSPCOP00000024733.1"/>
    <property type="gene ID" value="ENSPCOG00000024580.1"/>
</dbReference>
<dbReference type="GO" id="GO:1901317">
    <property type="term" value="P:regulation of flagellated sperm motility"/>
    <property type="evidence" value="ECO:0007669"/>
    <property type="project" value="Ensembl"/>
</dbReference>
<dbReference type="GO" id="GO:0030317">
    <property type="term" value="P:flagellated sperm motility"/>
    <property type="evidence" value="ECO:0007669"/>
    <property type="project" value="Ensembl"/>
</dbReference>
<dbReference type="AlphaFoldDB" id="A0A2K6GER9"/>
<dbReference type="GO" id="GO:0044853">
    <property type="term" value="C:plasma membrane raft"/>
    <property type="evidence" value="ECO:0007669"/>
    <property type="project" value="TreeGrafter"/>
</dbReference>
<reference evidence="8" key="1">
    <citation type="submission" date="2025-08" db="UniProtKB">
        <authorList>
            <consortium name="Ensembl"/>
        </authorList>
    </citation>
    <scope>IDENTIFICATION</scope>
</reference>
<accession>A0A2K6GER9</accession>
<evidence type="ECO:0000256" key="1">
    <source>
        <dbReference type="ARBA" id="ARBA00004236"/>
    </source>
</evidence>
<dbReference type="Proteomes" id="UP000233160">
    <property type="component" value="Unassembled WGS sequence"/>
</dbReference>
<keyword evidence="9" id="KW-1185">Reference proteome</keyword>
<feature type="domain" description="UPAR/Ly6" evidence="7">
    <location>
        <begin position="150"/>
        <end position="226"/>
    </location>
</feature>
<feature type="domain" description="UPAR/Ly6" evidence="7">
    <location>
        <begin position="61"/>
        <end position="129"/>
    </location>
</feature>
<dbReference type="PANTHER" id="PTHR16529">
    <property type="entry name" value="CD177 ANTIGEN"/>
    <property type="match status" value="1"/>
</dbReference>
<dbReference type="CDD" id="cd23634">
    <property type="entry name" value="TFP_LU_ECD_TEX101_rpt2"/>
    <property type="match status" value="1"/>
</dbReference>
<evidence type="ECO:0000313" key="9">
    <source>
        <dbReference type="Proteomes" id="UP000233160"/>
    </source>
</evidence>
<proteinExistence type="predicted"/>
<dbReference type="STRING" id="379532.ENSPCOP00000024733"/>
<evidence type="ECO:0000259" key="7">
    <source>
        <dbReference type="Pfam" id="PF00021"/>
    </source>
</evidence>
<evidence type="ECO:0000313" key="8">
    <source>
        <dbReference type="Ensembl" id="ENSPCOP00000024733.1"/>
    </source>
</evidence>
<dbReference type="SUPFAM" id="SSF57302">
    <property type="entry name" value="Snake toxin-like"/>
    <property type="match status" value="1"/>
</dbReference>
<dbReference type="Pfam" id="PF00021">
    <property type="entry name" value="UPAR_LY6"/>
    <property type="match status" value="2"/>
</dbReference>
<comment type="subcellular location">
    <subcellularLocation>
        <location evidence="1">Cell membrane</location>
    </subcellularLocation>
</comment>
<keyword evidence="2" id="KW-1003">Cell membrane</keyword>
<evidence type="ECO:0000256" key="5">
    <source>
        <dbReference type="ARBA" id="ARBA00023180"/>
    </source>
</evidence>
<dbReference type="GeneTree" id="ENSGT00530000063351"/>
<keyword evidence="4" id="KW-0472">Membrane</keyword>
<dbReference type="OMA" id="QETVLMI"/>
<organism evidence="8 9">
    <name type="scientific">Propithecus coquereli</name>
    <name type="common">Coquerel's sifaka</name>
    <name type="synonym">Propithecus verreauxi coquereli</name>
    <dbReference type="NCBI Taxonomy" id="379532"/>
    <lineage>
        <taxon>Eukaryota</taxon>
        <taxon>Metazoa</taxon>
        <taxon>Chordata</taxon>
        <taxon>Craniata</taxon>
        <taxon>Vertebrata</taxon>
        <taxon>Euteleostomi</taxon>
        <taxon>Mammalia</taxon>
        <taxon>Eutheria</taxon>
        <taxon>Euarchontoglires</taxon>
        <taxon>Primates</taxon>
        <taxon>Strepsirrhini</taxon>
        <taxon>Lemuriformes</taxon>
        <taxon>Indriidae</taxon>
        <taxon>Propithecus</taxon>
    </lineage>
</organism>
<dbReference type="CDD" id="cd23622">
    <property type="entry name" value="TFP_LU_ECD_TEX101_rpt1"/>
    <property type="match status" value="1"/>
</dbReference>
<evidence type="ECO:0000256" key="3">
    <source>
        <dbReference type="ARBA" id="ARBA00022729"/>
    </source>
</evidence>
<dbReference type="InterPro" id="IPR051899">
    <property type="entry name" value="Fert-Immune_med_protein"/>
</dbReference>